<dbReference type="PANTHER" id="PTHR43715:SF1">
    <property type="entry name" value="GDP-MANNOSE 4,6 DEHYDRATASE"/>
    <property type="match status" value="1"/>
</dbReference>
<comment type="function">
    <text evidence="6 7">Catalyzes the conversion of GDP-D-mannose to GDP-4-dehydro-6-deoxy-D-mannose.</text>
</comment>
<dbReference type="CDD" id="cd05260">
    <property type="entry name" value="GDP_MD_SDR_e"/>
    <property type="match status" value="1"/>
</dbReference>
<protein>
    <recommendedName>
        <fullName evidence="4 7">GDP-mannose 4,6-dehydratase</fullName>
        <ecNumber evidence="4 7">4.2.1.47</ecNumber>
    </recommendedName>
    <alternativeName>
        <fullName evidence="7">GDP-D-mannose dehydratase</fullName>
    </alternativeName>
</protein>
<dbReference type="EC" id="4.2.1.47" evidence="4 7"/>
<dbReference type="SUPFAM" id="SSF51735">
    <property type="entry name" value="NAD(P)-binding Rossmann-fold domains"/>
    <property type="match status" value="1"/>
</dbReference>
<proteinExistence type="inferred from homology"/>
<comment type="caution">
    <text evidence="9">The sequence shown here is derived from an EMBL/GenBank/DDBJ whole genome shotgun (WGS) entry which is preliminary data.</text>
</comment>
<evidence type="ECO:0000256" key="6">
    <source>
        <dbReference type="ARBA" id="ARBA00059383"/>
    </source>
</evidence>
<evidence type="ECO:0000259" key="8">
    <source>
        <dbReference type="Pfam" id="PF16363"/>
    </source>
</evidence>
<dbReference type="GO" id="GO:0042351">
    <property type="term" value="P:'de novo' GDP-L-fucose biosynthetic process"/>
    <property type="evidence" value="ECO:0007669"/>
    <property type="project" value="TreeGrafter"/>
</dbReference>
<dbReference type="InterPro" id="IPR016040">
    <property type="entry name" value="NAD(P)-bd_dom"/>
</dbReference>
<dbReference type="FunFam" id="3.40.50.720:FF:000924">
    <property type="entry name" value="GDP-mannose 4,6 dehydratase"/>
    <property type="match status" value="1"/>
</dbReference>
<evidence type="ECO:0000256" key="2">
    <source>
        <dbReference type="ARBA" id="ARBA00001937"/>
    </source>
</evidence>
<dbReference type="HAMAP" id="MF_00955">
    <property type="entry name" value="GDP_Man_dehydratase"/>
    <property type="match status" value="1"/>
</dbReference>
<dbReference type="Gene3D" id="3.40.50.720">
    <property type="entry name" value="NAD(P)-binding Rossmann-like Domain"/>
    <property type="match status" value="1"/>
</dbReference>
<dbReference type="Pfam" id="PF16363">
    <property type="entry name" value="GDP_Man_Dehyd"/>
    <property type="match status" value="1"/>
</dbReference>
<dbReference type="RefSeq" id="WP_189360153.1">
    <property type="nucleotide sequence ID" value="NZ_BMWZ01000003.1"/>
</dbReference>
<evidence type="ECO:0000256" key="7">
    <source>
        <dbReference type="HAMAP-Rule" id="MF_00955"/>
    </source>
</evidence>
<evidence type="ECO:0000256" key="4">
    <source>
        <dbReference type="ARBA" id="ARBA00011989"/>
    </source>
</evidence>
<comment type="similarity">
    <text evidence="3 7">Belongs to the NAD(P)-dependent epimerase/dehydratase family. GDP-mannose 4,6-dehydratase subfamily.</text>
</comment>
<sequence>MKVALITGITGQDGSYLAELLLSKGYMVHGIKRRASLFNTDRIDHLYQDPHAKDLRLKLHYGDLTDSMNLTRIIQECQPDEIYNLGAMSHVKVSFECPEYVGNVDGLGTLRILEAVRILGLEKKTRIYQASTSELYGGLPENKNERGFYDENSPFYPRSPYGVAKIYGFWITKNYREAYNLYACNGILFNHESPRRGETFVTRKITRAVAKIALGLQEKIYLGNLEAQRDWGHAKDYVRMMWMILQADKAEDWVIATGVTTKVRDFVHMAFLEVGIELEFKGKGVNEKAYVKSCSNKEFQLEIGKEVLSVDPTYFRPTEVDLLIGDPTKAKEKLGWVPEYDLEALVKDMMESDVKLMKKDVDLLKAGHEILNQAE</sequence>
<reference evidence="9" key="2">
    <citation type="submission" date="2020-09" db="EMBL/GenBank/DDBJ databases">
        <authorList>
            <person name="Sun Q."/>
            <person name="Kim S."/>
        </authorList>
    </citation>
    <scope>NUCLEOTIDE SEQUENCE</scope>
    <source>
        <strain evidence="9">KCTC 12710</strain>
    </source>
</reference>
<accession>A0A918QY79</accession>
<dbReference type="InterPro" id="IPR036291">
    <property type="entry name" value="NAD(P)-bd_dom_sf"/>
</dbReference>
<evidence type="ECO:0000256" key="5">
    <source>
        <dbReference type="ARBA" id="ARBA00023239"/>
    </source>
</evidence>
<name>A0A918QY79_9FLAO</name>
<gene>
    <name evidence="7 9" type="primary">gmd</name>
    <name evidence="9" type="ORF">GCM10007028_14810</name>
</gene>
<dbReference type="NCBIfam" id="TIGR01472">
    <property type="entry name" value="gmd"/>
    <property type="match status" value="1"/>
</dbReference>
<comment type="catalytic activity">
    <reaction evidence="1 7">
        <text>GDP-alpha-D-mannose = GDP-4-dehydro-alpha-D-rhamnose + H2O</text>
        <dbReference type="Rhea" id="RHEA:23820"/>
        <dbReference type="ChEBI" id="CHEBI:15377"/>
        <dbReference type="ChEBI" id="CHEBI:57527"/>
        <dbReference type="ChEBI" id="CHEBI:57964"/>
        <dbReference type="EC" id="4.2.1.47"/>
    </reaction>
</comment>
<dbReference type="PANTHER" id="PTHR43715">
    <property type="entry name" value="GDP-MANNOSE 4,6-DEHYDRATASE"/>
    <property type="match status" value="1"/>
</dbReference>
<dbReference type="EMBL" id="BMWZ01000003">
    <property type="protein sequence ID" value="GGZ78419.1"/>
    <property type="molecule type" value="Genomic_DNA"/>
</dbReference>
<dbReference type="Gene3D" id="3.90.25.10">
    <property type="entry name" value="UDP-galactose 4-epimerase, domain 1"/>
    <property type="match status" value="1"/>
</dbReference>
<reference evidence="9" key="1">
    <citation type="journal article" date="2014" name="Int. J. Syst. Evol. Microbiol.">
        <title>Complete genome sequence of Corynebacterium casei LMG S-19264T (=DSM 44701T), isolated from a smear-ripened cheese.</title>
        <authorList>
            <consortium name="US DOE Joint Genome Institute (JGI-PGF)"/>
            <person name="Walter F."/>
            <person name="Albersmeier A."/>
            <person name="Kalinowski J."/>
            <person name="Ruckert C."/>
        </authorList>
    </citation>
    <scope>NUCLEOTIDE SEQUENCE</scope>
    <source>
        <strain evidence="9">KCTC 12710</strain>
    </source>
</reference>
<evidence type="ECO:0000256" key="1">
    <source>
        <dbReference type="ARBA" id="ARBA00000188"/>
    </source>
</evidence>
<comment type="caution">
    <text evidence="7">Lacks conserved residue(s) required for the propagation of feature annotation.</text>
</comment>
<dbReference type="Proteomes" id="UP000636004">
    <property type="component" value="Unassembled WGS sequence"/>
</dbReference>
<evidence type="ECO:0000256" key="3">
    <source>
        <dbReference type="ARBA" id="ARBA00009263"/>
    </source>
</evidence>
<keyword evidence="10" id="KW-1185">Reference proteome</keyword>
<dbReference type="GO" id="GO:0008446">
    <property type="term" value="F:GDP-mannose 4,6-dehydratase activity"/>
    <property type="evidence" value="ECO:0007669"/>
    <property type="project" value="UniProtKB-UniRule"/>
</dbReference>
<keyword evidence="7" id="KW-0521">NADP</keyword>
<dbReference type="AlphaFoldDB" id="A0A918QY79"/>
<evidence type="ECO:0000313" key="9">
    <source>
        <dbReference type="EMBL" id="GGZ78419.1"/>
    </source>
</evidence>
<keyword evidence="5 7" id="KW-0456">Lyase</keyword>
<evidence type="ECO:0000313" key="10">
    <source>
        <dbReference type="Proteomes" id="UP000636004"/>
    </source>
</evidence>
<dbReference type="InterPro" id="IPR006368">
    <property type="entry name" value="GDP_Man_deHydtase"/>
</dbReference>
<feature type="domain" description="NAD(P)-binding" evidence="8">
    <location>
        <begin position="5"/>
        <end position="349"/>
    </location>
</feature>
<comment type="cofactor">
    <cofactor evidence="2 7">
        <name>NADP(+)</name>
        <dbReference type="ChEBI" id="CHEBI:58349"/>
    </cofactor>
</comment>
<dbReference type="GO" id="GO:0070401">
    <property type="term" value="F:NADP+ binding"/>
    <property type="evidence" value="ECO:0007669"/>
    <property type="project" value="UniProtKB-UniRule"/>
</dbReference>
<organism evidence="9 10">
    <name type="scientific">Algibacter mikhailovii</name>
    <dbReference type="NCBI Taxonomy" id="425498"/>
    <lineage>
        <taxon>Bacteria</taxon>
        <taxon>Pseudomonadati</taxon>
        <taxon>Bacteroidota</taxon>
        <taxon>Flavobacteriia</taxon>
        <taxon>Flavobacteriales</taxon>
        <taxon>Flavobacteriaceae</taxon>
        <taxon>Algibacter</taxon>
    </lineage>
</organism>